<protein>
    <recommendedName>
        <fullName evidence="3">Exosporium leader peptide</fullName>
    </recommendedName>
</protein>
<gene>
    <name evidence="1" type="ORF">M5X19_17800</name>
</gene>
<name>A0ABT4GEY1_9BACL</name>
<keyword evidence="2" id="KW-1185">Reference proteome</keyword>
<dbReference type="RefSeq" id="WP_127527725.1">
    <property type="nucleotide sequence ID" value="NZ_JAMDMW010000012.1"/>
</dbReference>
<organism evidence="1 2">
    <name type="scientific">Paenibacillus alginolyticus</name>
    <dbReference type="NCBI Taxonomy" id="59839"/>
    <lineage>
        <taxon>Bacteria</taxon>
        <taxon>Bacillati</taxon>
        <taxon>Bacillota</taxon>
        <taxon>Bacilli</taxon>
        <taxon>Bacillales</taxon>
        <taxon>Paenibacillaceae</taxon>
        <taxon>Paenibacillus</taxon>
    </lineage>
</organism>
<evidence type="ECO:0000313" key="1">
    <source>
        <dbReference type="EMBL" id="MCY9694745.1"/>
    </source>
</evidence>
<sequence length="126" mass="13619">MTMQFIDMRISSQSADDANTSVIPAFPGILFGDIGIQTTGVLPENLGDIRVNLNGYAKISGLEGGETLTIRVFRDLTTSILVTSFLNVNLTTYTFGFSAVDFPPEIVAGQGKYGTRPLLIQQVMLL</sequence>
<comment type="caution">
    <text evidence="1">The sequence shown here is derived from an EMBL/GenBank/DDBJ whole genome shotgun (WGS) entry which is preliminary data.</text>
</comment>
<evidence type="ECO:0000313" key="2">
    <source>
        <dbReference type="Proteomes" id="UP001527099"/>
    </source>
</evidence>
<dbReference type="EMBL" id="JAMDMX010000054">
    <property type="protein sequence ID" value="MCY9694745.1"/>
    <property type="molecule type" value="Genomic_DNA"/>
</dbReference>
<dbReference type="Proteomes" id="UP001527099">
    <property type="component" value="Unassembled WGS sequence"/>
</dbReference>
<evidence type="ECO:0008006" key="3">
    <source>
        <dbReference type="Google" id="ProtNLM"/>
    </source>
</evidence>
<reference evidence="1 2" key="1">
    <citation type="submission" date="2022-05" db="EMBL/GenBank/DDBJ databases">
        <title>Genome Sequencing of Bee-Associated Microbes.</title>
        <authorList>
            <person name="Dunlap C."/>
        </authorList>
    </citation>
    <scope>NUCLEOTIDE SEQUENCE [LARGE SCALE GENOMIC DNA]</scope>
    <source>
        <strain evidence="1 2">NRRL B-14421</strain>
    </source>
</reference>
<accession>A0ABT4GEY1</accession>
<proteinExistence type="predicted"/>